<dbReference type="EMBL" id="JAMZIH010004414">
    <property type="protein sequence ID" value="KAJ1676284.1"/>
    <property type="molecule type" value="Genomic_DNA"/>
</dbReference>
<organism evidence="1 2">
    <name type="scientific">Spiromyces aspiralis</name>
    <dbReference type="NCBI Taxonomy" id="68401"/>
    <lineage>
        <taxon>Eukaryota</taxon>
        <taxon>Fungi</taxon>
        <taxon>Fungi incertae sedis</taxon>
        <taxon>Zoopagomycota</taxon>
        <taxon>Kickxellomycotina</taxon>
        <taxon>Kickxellomycetes</taxon>
        <taxon>Kickxellales</taxon>
        <taxon>Kickxellaceae</taxon>
        <taxon>Spiromyces</taxon>
    </lineage>
</organism>
<accession>A0ACC1HQQ5</accession>
<reference evidence="1" key="1">
    <citation type="submission" date="2022-06" db="EMBL/GenBank/DDBJ databases">
        <title>Phylogenomic reconstructions and comparative analyses of Kickxellomycotina fungi.</title>
        <authorList>
            <person name="Reynolds N.K."/>
            <person name="Stajich J.E."/>
            <person name="Barry K."/>
            <person name="Grigoriev I.V."/>
            <person name="Crous P."/>
            <person name="Smith M.E."/>
        </authorList>
    </citation>
    <scope>NUCLEOTIDE SEQUENCE</scope>
    <source>
        <strain evidence="1">RSA 2271</strain>
    </source>
</reference>
<gene>
    <name evidence="1" type="primary">OSH3_3</name>
    <name evidence="1" type="ORF">EV182_008503</name>
</gene>
<dbReference type="Proteomes" id="UP001145114">
    <property type="component" value="Unassembled WGS sequence"/>
</dbReference>
<proteinExistence type="predicted"/>
<evidence type="ECO:0000313" key="2">
    <source>
        <dbReference type="Proteomes" id="UP001145114"/>
    </source>
</evidence>
<protein>
    <submittedName>
        <fullName evidence="1">Oxysterol-binding protein 3</fullName>
    </submittedName>
</protein>
<keyword evidence="2" id="KW-1185">Reference proteome</keyword>
<name>A0ACC1HQQ5_9FUNG</name>
<sequence length="196" mass="22109">MLGETYECVREDLGFKFVAEKVSHHPAVMACHAHSDAFELYQDSQIKTKFWGKSMEFVPISVVHIKLGGCGDHYTYTKPSTLVRGIITGNRSVELQGEVDIINHTTGEVATISFKKGGFFGGVSTQVECRLYSAEPNGERTCVRTLWGDWTEKLYPEHDPYSPIWEANPPPADYKEYYGFDEFAMSLNEITPDIEP</sequence>
<feature type="non-terminal residue" evidence="1">
    <location>
        <position position="196"/>
    </location>
</feature>
<comment type="caution">
    <text evidence="1">The sequence shown here is derived from an EMBL/GenBank/DDBJ whole genome shotgun (WGS) entry which is preliminary data.</text>
</comment>
<evidence type="ECO:0000313" key="1">
    <source>
        <dbReference type="EMBL" id="KAJ1676284.1"/>
    </source>
</evidence>